<reference evidence="2 3" key="1">
    <citation type="journal article" date="2015" name="Nature">
        <title>rRNA introns, odd ribosomes, and small enigmatic genomes across a large radiation of phyla.</title>
        <authorList>
            <person name="Brown C.T."/>
            <person name="Hug L.A."/>
            <person name="Thomas B.C."/>
            <person name="Sharon I."/>
            <person name="Castelle C.J."/>
            <person name="Singh A."/>
            <person name="Wilkins M.J."/>
            <person name="Williams K.H."/>
            <person name="Banfield J.F."/>
        </authorList>
    </citation>
    <scope>NUCLEOTIDE SEQUENCE [LARGE SCALE GENOMIC DNA]</scope>
</reference>
<accession>A0A0G1IY06</accession>
<evidence type="ECO:0000256" key="1">
    <source>
        <dbReference type="SAM" id="Phobius"/>
    </source>
</evidence>
<name>A0A0G1IY06_9BACT</name>
<organism evidence="2 3">
    <name type="scientific">Candidatus Giovannonibacteria bacterium GW2011_GWA1_44_29</name>
    <dbReference type="NCBI Taxonomy" id="1618646"/>
    <lineage>
        <taxon>Bacteria</taxon>
        <taxon>Candidatus Giovannoniibacteriota</taxon>
    </lineage>
</organism>
<keyword evidence="1" id="KW-0812">Transmembrane</keyword>
<dbReference type="STRING" id="1618646.UW57_C0001G0003"/>
<evidence type="ECO:0000313" key="3">
    <source>
        <dbReference type="Proteomes" id="UP000034652"/>
    </source>
</evidence>
<feature type="transmembrane region" description="Helical" evidence="1">
    <location>
        <begin position="222"/>
        <end position="243"/>
    </location>
</feature>
<feature type="transmembrane region" description="Helical" evidence="1">
    <location>
        <begin position="144"/>
        <end position="163"/>
    </location>
</feature>
<feature type="transmembrane region" description="Helical" evidence="1">
    <location>
        <begin position="53"/>
        <end position="71"/>
    </location>
</feature>
<comment type="caution">
    <text evidence="2">The sequence shown here is derived from an EMBL/GenBank/DDBJ whole genome shotgun (WGS) entry which is preliminary data.</text>
</comment>
<feature type="transmembrane region" description="Helical" evidence="1">
    <location>
        <begin position="12"/>
        <end position="33"/>
    </location>
</feature>
<dbReference type="PATRIC" id="fig|1618646.3.peg.4"/>
<dbReference type="Proteomes" id="UP000034652">
    <property type="component" value="Unassembled WGS sequence"/>
</dbReference>
<sequence length="244" mass="28025">MSQKTIDIIVKIVKIGLFILPALSLIVAGNFFANMFLPGVGDLFFPFITGKNFFFRIVVEILFALWAIAAIFDKKYRPRTSPIFWAVLAIVGVLTLSTIFGENPYRSFWSNYERMEGLVTHLHLLAYFIILICMFKNETDWRRFFYSSIAVSFIITAYSYLQFMGKLEIHQSSDRLDATLGNSTYLAIFLIFNIFLAAYFLFKPARQLARLAVGQAGGEQRIWIRSILAFVIIMEIPVVFLSLF</sequence>
<proteinExistence type="predicted"/>
<gene>
    <name evidence="2" type="ORF">UW57_C0001G0003</name>
</gene>
<dbReference type="AlphaFoldDB" id="A0A0G1IY06"/>
<feature type="transmembrane region" description="Helical" evidence="1">
    <location>
        <begin position="183"/>
        <end position="202"/>
    </location>
</feature>
<evidence type="ECO:0000313" key="2">
    <source>
        <dbReference type="EMBL" id="KKT64276.1"/>
    </source>
</evidence>
<protein>
    <submittedName>
        <fullName evidence="2">Uncharacterized protein</fullName>
    </submittedName>
</protein>
<feature type="transmembrane region" description="Helical" evidence="1">
    <location>
        <begin position="83"/>
        <end position="100"/>
    </location>
</feature>
<feature type="transmembrane region" description="Helical" evidence="1">
    <location>
        <begin position="120"/>
        <end position="137"/>
    </location>
</feature>
<keyword evidence="1" id="KW-1133">Transmembrane helix</keyword>
<dbReference type="EMBL" id="LCIV01000001">
    <property type="protein sequence ID" value="KKT64276.1"/>
    <property type="molecule type" value="Genomic_DNA"/>
</dbReference>
<keyword evidence="1" id="KW-0472">Membrane</keyword>